<comment type="caution">
    <text evidence="2">The sequence shown here is derived from an EMBL/GenBank/DDBJ whole genome shotgun (WGS) entry which is preliminary data.</text>
</comment>
<sequence>MVTSENVFKVCDEPHPMLVKQLLDECVKGQLSAAHKILRHLWTLGYSAEDILSILFRVLKNHPMEEYIKLEFLREVGLVHLRVAEGLGTHLQLAGLVARLCKVVLPGSAV</sequence>
<protein>
    <recommendedName>
        <fullName evidence="1">Replication factor C C-terminal domain-containing protein</fullName>
    </recommendedName>
</protein>
<evidence type="ECO:0000313" key="3">
    <source>
        <dbReference type="Proteomes" id="UP000699462"/>
    </source>
</evidence>
<dbReference type="InterPro" id="IPR008921">
    <property type="entry name" value="DNA_pol3_clamp-load_cplx_C"/>
</dbReference>
<dbReference type="Gene3D" id="1.20.272.10">
    <property type="match status" value="1"/>
</dbReference>
<organism evidence="2 3">
    <name type="scientific">Paragonimus westermani</name>
    <dbReference type="NCBI Taxonomy" id="34504"/>
    <lineage>
        <taxon>Eukaryota</taxon>
        <taxon>Metazoa</taxon>
        <taxon>Spiralia</taxon>
        <taxon>Lophotrochozoa</taxon>
        <taxon>Platyhelminthes</taxon>
        <taxon>Trematoda</taxon>
        <taxon>Digenea</taxon>
        <taxon>Plagiorchiida</taxon>
        <taxon>Troglotremata</taxon>
        <taxon>Troglotrematidae</taxon>
        <taxon>Paragonimus</taxon>
    </lineage>
</organism>
<evidence type="ECO:0000259" key="1">
    <source>
        <dbReference type="Pfam" id="PF08542"/>
    </source>
</evidence>
<evidence type="ECO:0000313" key="2">
    <source>
        <dbReference type="EMBL" id="KAF8571782.1"/>
    </source>
</evidence>
<dbReference type="SUPFAM" id="SSF48019">
    <property type="entry name" value="post-AAA+ oligomerization domain-like"/>
    <property type="match status" value="1"/>
</dbReference>
<dbReference type="Pfam" id="PF08542">
    <property type="entry name" value="Rep_fac_C"/>
    <property type="match status" value="1"/>
</dbReference>
<dbReference type="FunFam" id="1.20.272.10:FF:000006">
    <property type="entry name" value="Replication factor C subunit 2"/>
    <property type="match status" value="1"/>
</dbReference>
<keyword evidence="3" id="KW-1185">Reference proteome</keyword>
<dbReference type="OrthoDB" id="4199794at2759"/>
<dbReference type="InterPro" id="IPR013748">
    <property type="entry name" value="Rep_factorC_C"/>
</dbReference>
<dbReference type="GO" id="GO:0006260">
    <property type="term" value="P:DNA replication"/>
    <property type="evidence" value="ECO:0007669"/>
    <property type="project" value="InterPro"/>
</dbReference>
<accession>A0A8T0DX89</accession>
<dbReference type="AlphaFoldDB" id="A0A8T0DX89"/>
<feature type="domain" description="Replication factor C C-terminal" evidence="1">
    <location>
        <begin position="14"/>
        <end position="99"/>
    </location>
</feature>
<reference evidence="2 3" key="1">
    <citation type="submission" date="2019-07" db="EMBL/GenBank/DDBJ databases">
        <title>Annotation for the trematode Paragonimus westermani.</title>
        <authorList>
            <person name="Choi Y.-J."/>
        </authorList>
    </citation>
    <scope>NUCLEOTIDE SEQUENCE [LARGE SCALE GENOMIC DNA]</scope>
    <source>
        <strain evidence="2">180907_Pwestermani</strain>
    </source>
</reference>
<gene>
    <name evidence="2" type="ORF">P879_02962</name>
</gene>
<dbReference type="Proteomes" id="UP000699462">
    <property type="component" value="Unassembled WGS sequence"/>
</dbReference>
<dbReference type="GO" id="GO:0003677">
    <property type="term" value="F:DNA binding"/>
    <property type="evidence" value="ECO:0007669"/>
    <property type="project" value="InterPro"/>
</dbReference>
<proteinExistence type="predicted"/>
<dbReference type="EMBL" id="JTDF01000324">
    <property type="protein sequence ID" value="KAF8571782.1"/>
    <property type="molecule type" value="Genomic_DNA"/>
</dbReference>
<name>A0A8T0DX89_9TREM</name>